<reference evidence="2" key="1">
    <citation type="submission" date="2021-11" db="EMBL/GenBank/DDBJ databases">
        <authorList>
            <consortium name="Genoscope - CEA"/>
            <person name="William W."/>
        </authorList>
    </citation>
    <scope>NUCLEOTIDE SEQUENCE</scope>
</reference>
<protein>
    <submittedName>
        <fullName evidence="2">Uncharacterized protein</fullName>
    </submittedName>
</protein>
<dbReference type="Proteomes" id="UP000789595">
    <property type="component" value="Unassembled WGS sequence"/>
</dbReference>
<organism evidence="2 3">
    <name type="scientific">Pelagomonas calceolata</name>
    <dbReference type="NCBI Taxonomy" id="35677"/>
    <lineage>
        <taxon>Eukaryota</taxon>
        <taxon>Sar</taxon>
        <taxon>Stramenopiles</taxon>
        <taxon>Ochrophyta</taxon>
        <taxon>Pelagophyceae</taxon>
        <taxon>Pelagomonadales</taxon>
        <taxon>Pelagomonadaceae</taxon>
        <taxon>Pelagomonas</taxon>
    </lineage>
</organism>
<feature type="region of interest" description="Disordered" evidence="1">
    <location>
        <begin position="322"/>
        <end position="380"/>
    </location>
</feature>
<keyword evidence="3" id="KW-1185">Reference proteome</keyword>
<accession>A0A8J2SS51</accession>
<dbReference type="AlphaFoldDB" id="A0A8J2SS51"/>
<feature type="compositionally biased region" description="Basic residues" evidence="1">
    <location>
        <begin position="332"/>
        <end position="345"/>
    </location>
</feature>
<gene>
    <name evidence="2" type="ORF">PECAL_4P07990</name>
</gene>
<evidence type="ECO:0000313" key="3">
    <source>
        <dbReference type="Proteomes" id="UP000789595"/>
    </source>
</evidence>
<proteinExistence type="predicted"/>
<evidence type="ECO:0000256" key="1">
    <source>
        <dbReference type="SAM" id="MobiDB-lite"/>
    </source>
</evidence>
<name>A0A8J2SS51_9STRA</name>
<feature type="region of interest" description="Disordered" evidence="1">
    <location>
        <begin position="432"/>
        <end position="468"/>
    </location>
</feature>
<feature type="compositionally biased region" description="Basic and acidic residues" evidence="1">
    <location>
        <begin position="322"/>
        <end position="331"/>
    </location>
</feature>
<evidence type="ECO:0000313" key="2">
    <source>
        <dbReference type="EMBL" id="CAH0373591.1"/>
    </source>
</evidence>
<comment type="caution">
    <text evidence="2">The sequence shown here is derived from an EMBL/GenBank/DDBJ whole genome shotgun (WGS) entry which is preliminary data.</text>
</comment>
<feature type="compositionally biased region" description="Basic and acidic residues" evidence="1">
    <location>
        <begin position="359"/>
        <end position="380"/>
    </location>
</feature>
<dbReference type="EMBL" id="CAKKNE010000004">
    <property type="protein sequence ID" value="CAH0373591.1"/>
    <property type="molecule type" value="Genomic_DNA"/>
</dbReference>
<sequence length="499" mass="56722">MGAKCSKKREPPSAAYEQRYDQELARLQAERKAKRWARYCCPCCCNCCCSSCDKRAATKVAVEQTETAARAKEAIQKSLGKKRLSAVAAFTKNPTFNSRGSLDEAALEEQRRLEAKNKFISHGRKGKVTNGLHVEFSADFKPHVSVGRAHVSTRSVSEDGRRDCWRFLEPGVACLRVEVVLTPSTGLELRIEESCSPDAFDWTQCGVDVVFDGTKLCLQRRPASYDMRWWTCPLENVTGQAQTLQITLCEDSAPWNYLLQSIVIARPEKPKPILPSTADVEETLATYMKAPNPAPTDIESILDGVPKPQVVEPVGVEEKRIAAKKQKEEERKRKKAKLAAMKRKEKQLSGELPPPSAEELEKERKLREAQLATARERAHAHALKEYKDEFERELEARKKRADEELATTPHMVELAQMRKKYGSIDDAVARIEAGESPVDPRFRETRAQRKAREDAERERKKNLPDPFREFVEEGDPYYEYLAREEKYRQQGKRPGDVLD</sequence>